<evidence type="ECO:0000313" key="3">
    <source>
        <dbReference type="EMBL" id="MBB2893393.1"/>
    </source>
</evidence>
<accession>A0A839NAY9</accession>
<keyword evidence="5" id="KW-1185">Reference proteome</keyword>
<dbReference type="Pfam" id="PF01609">
    <property type="entry name" value="DDE_Tnp_1"/>
    <property type="match status" value="1"/>
</dbReference>
<comment type="caution">
    <text evidence="3">The sequence shown here is derived from an EMBL/GenBank/DDBJ whole genome shotgun (WGS) entry which is preliminary data.</text>
</comment>
<proteinExistence type="predicted"/>
<evidence type="ECO:0000313" key="5">
    <source>
        <dbReference type="Proteomes" id="UP000559182"/>
    </source>
</evidence>
<evidence type="ECO:0000313" key="4">
    <source>
        <dbReference type="EMBL" id="MBB2893439.1"/>
    </source>
</evidence>
<dbReference type="EMBL" id="JACHVQ010000003">
    <property type="protein sequence ID" value="MBB2893439.1"/>
    <property type="molecule type" value="Genomic_DNA"/>
</dbReference>
<dbReference type="GO" id="GO:0006313">
    <property type="term" value="P:DNA transposition"/>
    <property type="evidence" value="ECO:0007669"/>
    <property type="project" value="InterPro"/>
</dbReference>
<dbReference type="EMBL" id="JACHVQ010000002">
    <property type="protein sequence ID" value="MBB2893393.1"/>
    <property type="molecule type" value="Genomic_DNA"/>
</dbReference>
<dbReference type="NCBIfam" id="NF033580">
    <property type="entry name" value="transpos_IS5_3"/>
    <property type="match status" value="1"/>
</dbReference>
<feature type="region of interest" description="Disordered" evidence="1">
    <location>
        <begin position="165"/>
        <end position="185"/>
    </location>
</feature>
<reference evidence="3 5" key="1">
    <citation type="submission" date="2020-08" db="EMBL/GenBank/DDBJ databases">
        <title>Sequencing the genomes of 1000 actinobacteria strains.</title>
        <authorList>
            <person name="Klenk H.-P."/>
        </authorList>
    </citation>
    <scope>NUCLEOTIDE SEQUENCE [LARGE SCALE GENOMIC DNA]</scope>
    <source>
        <strain evidence="3 5">DSM 105369</strain>
    </source>
</reference>
<gene>
    <name evidence="3" type="ORF">FHU39_003411</name>
    <name evidence="4" type="ORF">FHU39_003470</name>
</gene>
<sequence length="238" mass="26904">MPDSYGPWWRVYALFACWQLLGVWERIETALLQQAEQANKLSWQVSVDSTTARAHVHAAGARRDSPQRVAGEPDHHCLGTSRGGWSTKTHVAIDRHRGVMAFVLTPGQHGDSPQMITVLNQIRVPRPGCGRPRTRPDWVLADKAYSSRANRSWLTSHHIRATIPVPGDQAGHRRRKGARGGRPPAFDKAKYKDRHAVECGINILKHHRAFATRYDKLAVRYAATVRVTVIDHWLRRLS</sequence>
<name>A0A839NAY9_9MICO</name>
<protein>
    <submittedName>
        <fullName evidence="3">Transposase</fullName>
    </submittedName>
</protein>
<dbReference type="PANTHER" id="PTHR30007">
    <property type="entry name" value="PHP DOMAIN PROTEIN"/>
    <property type="match status" value="1"/>
</dbReference>
<dbReference type="AlphaFoldDB" id="A0A839NAY9"/>
<dbReference type="InterPro" id="IPR002559">
    <property type="entry name" value="Transposase_11"/>
</dbReference>
<organism evidence="3 5">
    <name type="scientific">Flexivirga oryzae</name>
    <dbReference type="NCBI Taxonomy" id="1794944"/>
    <lineage>
        <taxon>Bacteria</taxon>
        <taxon>Bacillati</taxon>
        <taxon>Actinomycetota</taxon>
        <taxon>Actinomycetes</taxon>
        <taxon>Micrococcales</taxon>
        <taxon>Dermacoccaceae</taxon>
        <taxon>Flexivirga</taxon>
    </lineage>
</organism>
<evidence type="ECO:0000259" key="2">
    <source>
        <dbReference type="Pfam" id="PF01609"/>
    </source>
</evidence>
<evidence type="ECO:0000256" key="1">
    <source>
        <dbReference type="SAM" id="MobiDB-lite"/>
    </source>
</evidence>
<dbReference type="Proteomes" id="UP000559182">
    <property type="component" value="Unassembled WGS sequence"/>
</dbReference>
<feature type="domain" description="Transposase IS4-like" evidence="2">
    <location>
        <begin position="45"/>
        <end position="218"/>
    </location>
</feature>
<dbReference type="GO" id="GO:0003677">
    <property type="term" value="F:DNA binding"/>
    <property type="evidence" value="ECO:0007669"/>
    <property type="project" value="InterPro"/>
</dbReference>
<dbReference type="GO" id="GO:0004803">
    <property type="term" value="F:transposase activity"/>
    <property type="evidence" value="ECO:0007669"/>
    <property type="project" value="InterPro"/>
</dbReference>
<dbReference type="PANTHER" id="PTHR30007:SF1">
    <property type="entry name" value="BLR1914 PROTEIN"/>
    <property type="match status" value="1"/>
</dbReference>